<evidence type="ECO:0000256" key="1">
    <source>
        <dbReference type="SAM" id="MobiDB-lite"/>
    </source>
</evidence>
<dbReference type="GO" id="GO:0003682">
    <property type="term" value="F:chromatin binding"/>
    <property type="evidence" value="ECO:0007669"/>
    <property type="project" value="InterPro"/>
</dbReference>
<feature type="compositionally biased region" description="Basic and acidic residues" evidence="1">
    <location>
        <begin position="462"/>
        <end position="513"/>
    </location>
</feature>
<dbReference type="PANTHER" id="PTHR47073:SF2">
    <property type="entry name" value="PROTEIN ANTI-SILENCING 1"/>
    <property type="match status" value="1"/>
</dbReference>
<feature type="compositionally biased region" description="Low complexity" evidence="1">
    <location>
        <begin position="582"/>
        <end position="593"/>
    </location>
</feature>
<proteinExistence type="predicted"/>
<evidence type="ECO:0000313" key="4">
    <source>
        <dbReference type="Proteomes" id="UP000054558"/>
    </source>
</evidence>
<feature type="compositionally biased region" description="Polar residues" evidence="1">
    <location>
        <begin position="1006"/>
        <end position="1022"/>
    </location>
</feature>
<feature type="region of interest" description="Disordered" evidence="1">
    <location>
        <begin position="897"/>
        <end position="1135"/>
    </location>
</feature>
<feature type="compositionally biased region" description="Low complexity" evidence="1">
    <location>
        <begin position="209"/>
        <end position="219"/>
    </location>
</feature>
<feature type="compositionally biased region" description="Basic and acidic residues" evidence="1">
    <location>
        <begin position="326"/>
        <end position="363"/>
    </location>
</feature>
<sequence>MFPWGELRHERRDGSTTFRHFKSFVRLGDTFKLGDVCLLDSNDENVPHFIGKLVDLWDEGPGTQQWCNVRWFFRPNADVSADAQGLREWRRALRELPLHKRAHKEKQVFISYNERQSDMSGVEDENELQTIIRKVNMVCTGRHPRCRDPSTAEVAGCEHWFNSSYCASPGLLVNSLTGVLRTLSAELLFNNQYLPPPAPGAPEPPPSQAPSDPAAARPAEGVLRPSNYKASGKAKRYASDSDSGDSDTPLATIKPAKKVARPLGDPAKSKVGASGSGGEARVKPASGGVAEGNAKEGGSASVKVEDGAKGVGLSQPPKLGKTTVEGGEKVEKKPKLLTKVREEGASARPVSKEGKEGKDSKQVYEKLLEERRALLGKKGSPSEVKEAKARTSLDADLAKKVALGLRAREKEGSVLGKRPAEERVVPKGSSGTAGGAQKVGETERPAKVQKVGEGARPLKFVGDVDRLKKEPSKGVPERPLKIQKPGDTKAKPPAPEKDLERPVKTHKPEDVQGKRPALAKGSEPGLGGIVQKKLGLKKPDAKGGVTVKKKAGPKLTEREQKAELLRGLDAPPPPKRKEPVLESASDSSDSETSSSEDERPIKGGAQKVLTKQGSGSGRPEGGAVKDGDALKKGDLLKKSDSLKKSDPLKKSEALQKSDLLKKGDSLVKSSSLDKTGALQKSDSLKKSDSFKKSDPLTRNDSLKKSDSFKGAGAAPPKRPDTPKSGAPGAPPKKPEIQKQGSGKRPAVPPMEDNPLQKILSGMTSTFRSNGPSYEENDEAFRPTKVKWADPLVHVRYFQESPHGTPEGAGSGAYADLPGGDFLTKRYRQQHGEVKKEELLRVKDELRRLEERDFQESPGAPADDWLPAATRFSEEPAQMLSGGVNLAGWEAGVSVQKAEDGEGLASSSGTDAAPKGASLLEARKPSAEIAHVAKGSHRPRSPLGMPPGGSVQGADGTDRKPSPSRLTVPPPERKASPSPLGDAQADRKPSPSAVANTQAEHKPSPSLPNTAQSERKMSSSAPAVTQPEKRTAPSLGVNVPEKQSPQPFETGPSERIPSPSPLGPPPGAGPPPPPPPPREAAPAPPQKEVAVAPPRKAVAVAPPQKEVVAAKKPLPQKQASFDEAMRTQMGKAEQERRELAEMFAREKKKVEDQVERTRELAGNTYHPTMRKSAISEEKAAAERKRRALLEKLEQKRVLQLDNLAPGSSPRQLLRSLAGVFPGLEDVEVLPSLRAEPHVAASALAIFDMRESAAAAALKLRKYLICVGDPPRPVLGRRVQPMEIKNKFAGPISIGRPESNSHYQDKINAIAVAHASQPNTVEFEFGAEWRLLQLRHAEQDRLLAQIHAKQIEELETKYQEERKKLGLDPASQGLQQI</sequence>
<dbReference type="PROSITE" id="PS51038">
    <property type="entry name" value="BAH"/>
    <property type="match status" value="1"/>
</dbReference>
<dbReference type="InterPro" id="IPR043151">
    <property type="entry name" value="BAH_sf"/>
</dbReference>
<dbReference type="OMA" id="AMSKERF"/>
<feature type="region of interest" description="Disordered" evidence="1">
    <location>
        <begin position="850"/>
        <end position="876"/>
    </location>
</feature>
<feature type="compositionally biased region" description="Basic and acidic residues" evidence="1">
    <location>
        <begin position="555"/>
        <end position="566"/>
    </location>
</feature>
<evidence type="ECO:0000313" key="3">
    <source>
        <dbReference type="EMBL" id="GAQ82801.1"/>
    </source>
</evidence>
<organism evidence="3 4">
    <name type="scientific">Klebsormidium nitens</name>
    <name type="common">Green alga</name>
    <name type="synonym">Ulothrix nitens</name>
    <dbReference type="NCBI Taxonomy" id="105231"/>
    <lineage>
        <taxon>Eukaryota</taxon>
        <taxon>Viridiplantae</taxon>
        <taxon>Streptophyta</taxon>
        <taxon>Klebsormidiophyceae</taxon>
        <taxon>Klebsormidiales</taxon>
        <taxon>Klebsormidiaceae</taxon>
        <taxon>Klebsormidium</taxon>
    </lineage>
</organism>
<keyword evidence="4" id="KW-1185">Reference proteome</keyword>
<reference evidence="3 4" key="1">
    <citation type="journal article" date="2014" name="Nat. Commun.">
        <title>Klebsormidium flaccidum genome reveals primary factors for plant terrestrial adaptation.</title>
        <authorList>
            <person name="Hori K."/>
            <person name="Maruyama F."/>
            <person name="Fujisawa T."/>
            <person name="Togashi T."/>
            <person name="Yamamoto N."/>
            <person name="Seo M."/>
            <person name="Sato S."/>
            <person name="Yamada T."/>
            <person name="Mori H."/>
            <person name="Tajima N."/>
            <person name="Moriyama T."/>
            <person name="Ikeuchi M."/>
            <person name="Watanabe M."/>
            <person name="Wada H."/>
            <person name="Kobayashi K."/>
            <person name="Saito M."/>
            <person name="Masuda T."/>
            <person name="Sasaki-Sekimoto Y."/>
            <person name="Mashiguchi K."/>
            <person name="Awai K."/>
            <person name="Shimojima M."/>
            <person name="Masuda S."/>
            <person name="Iwai M."/>
            <person name="Nobusawa T."/>
            <person name="Narise T."/>
            <person name="Kondo S."/>
            <person name="Saito H."/>
            <person name="Sato R."/>
            <person name="Murakawa M."/>
            <person name="Ihara Y."/>
            <person name="Oshima-Yamada Y."/>
            <person name="Ohtaka K."/>
            <person name="Satoh M."/>
            <person name="Sonobe K."/>
            <person name="Ishii M."/>
            <person name="Ohtani R."/>
            <person name="Kanamori-Sato M."/>
            <person name="Honoki R."/>
            <person name="Miyazaki D."/>
            <person name="Mochizuki H."/>
            <person name="Umetsu J."/>
            <person name="Higashi K."/>
            <person name="Shibata D."/>
            <person name="Kamiya Y."/>
            <person name="Sato N."/>
            <person name="Nakamura Y."/>
            <person name="Tabata S."/>
            <person name="Ida S."/>
            <person name="Kurokawa K."/>
            <person name="Ohta H."/>
        </authorList>
    </citation>
    <scope>NUCLEOTIDE SEQUENCE [LARGE SCALE GENOMIC DNA]</scope>
    <source>
        <strain evidence="3 4">NIES-2285</strain>
    </source>
</reference>
<dbReference type="Gene3D" id="2.30.30.490">
    <property type="match status" value="1"/>
</dbReference>
<accession>A0A1Y1I0X0</accession>
<feature type="compositionally biased region" description="Basic and acidic residues" evidence="1">
    <location>
        <begin position="623"/>
        <end position="665"/>
    </location>
</feature>
<feature type="compositionally biased region" description="Pro residues" evidence="1">
    <location>
        <begin position="1057"/>
        <end position="1084"/>
    </location>
</feature>
<feature type="compositionally biased region" description="Polar residues" evidence="1">
    <location>
        <begin position="761"/>
        <end position="771"/>
    </location>
</feature>
<dbReference type="OrthoDB" id="1896853at2759"/>
<name>A0A1Y1I0X0_KLENI</name>
<feature type="compositionally biased region" description="Basic and acidic residues" evidence="1">
    <location>
        <begin position="682"/>
        <end position="707"/>
    </location>
</feature>
<feature type="compositionally biased region" description="Basic and acidic residues" evidence="1">
    <location>
        <begin position="408"/>
        <end position="425"/>
    </location>
</feature>
<dbReference type="EMBL" id="DF237073">
    <property type="protein sequence ID" value="GAQ82801.1"/>
    <property type="molecule type" value="Genomic_DNA"/>
</dbReference>
<feature type="compositionally biased region" description="Low complexity" evidence="1">
    <location>
        <begin position="1088"/>
        <end position="1102"/>
    </location>
</feature>
<protein>
    <recommendedName>
        <fullName evidence="2">BAH domain-containing protein</fullName>
    </recommendedName>
</protein>
<feature type="region of interest" description="Disordered" evidence="1">
    <location>
        <begin position="194"/>
        <end position="363"/>
    </location>
</feature>
<feature type="region of interest" description="Disordered" evidence="1">
    <location>
        <begin position="408"/>
        <end position="777"/>
    </location>
</feature>
<gene>
    <name evidence="3" type="ORF">KFL_001240320</name>
</gene>
<feature type="domain" description="BAH" evidence="2">
    <location>
        <begin position="29"/>
        <end position="172"/>
    </location>
</feature>
<dbReference type="PANTHER" id="PTHR47073">
    <property type="entry name" value="PROTEIN ANTI-SILENCING 1"/>
    <property type="match status" value="1"/>
</dbReference>
<dbReference type="Proteomes" id="UP000054558">
    <property type="component" value="Unassembled WGS sequence"/>
</dbReference>
<evidence type="ECO:0000259" key="2">
    <source>
        <dbReference type="PROSITE" id="PS51038"/>
    </source>
</evidence>
<dbReference type="InterPro" id="IPR001025">
    <property type="entry name" value="BAH_dom"/>
</dbReference>
<feature type="compositionally biased region" description="Pro residues" evidence="1">
    <location>
        <begin position="194"/>
        <end position="208"/>
    </location>
</feature>